<keyword evidence="1" id="KW-1133">Transmembrane helix</keyword>
<protein>
    <submittedName>
        <fullName evidence="2">Uncharacterized protein</fullName>
    </submittedName>
</protein>
<accession>A0A644V8D3</accession>
<dbReference type="AlphaFoldDB" id="A0A644V8D3"/>
<evidence type="ECO:0000313" key="2">
    <source>
        <dbReference type="EMBL" id="MPL87590.1"/>
    </source>
</evidence>
<keyword evidence="1" id="KW-0812">Transmembrane</keyword>
<comment type="caution">
    <text evidence="2">The sequence shown here is derived from an EMBL/GenBank/DDBJ whole genome shotgun (WGS) entry which is preliminary data.</text>
</comment>
<sequence length="93" mass="11379">MKKIKRLLKLLVIPFKYGILIIYKSYFTWLLERRVRKANRLAKEENRRYIVTMMHGRPAIYTKQTLKEAIKRRKFKKGVTIQDIEKQAYYITK</sequence>
<feature type="transmembrane region" description="Helical" evidence="1">
    <location>
        <begin position="7"/>
        <end position="31"/>
    </location>
</feature>
<keyword evidence="1" id="KW-0472">Membrane</keyword>
<gene>
    <name evidence="2" type="ORF">SDC9_33591</name>
</gene>
<name>A0A644V8D3_9ZZZZ</name>
<organism evidence="2">
    <name type="scientific">bioreactor metagenome</name>
    <dbReference type="NCBI Taxonomy" id="1076179"/>
    <lineage>
        <taxon>unclassified sequences</taxon>
        <taxon>metagenomes</taxon>
        <taxon>ecological metagenomes</taxon>
    </lineage>
</organism>
<reference evidence="2" key="1">
    <citation type="submission" date="2019-08" db="EMBL/GenBank/DDBJ databases">
        <authorList>
            <person name="Kucharzyk K."/>
            <person name="Murdoch R.W."/>
            <person name="Higgins S."/>
            <person name="Loffler F."/>
        </authorList>
    </citation>
    <scope>NUCLEOTIDE SEQUENCE</scope>
</reference>
<dbReference type="EMBL" id="VSSQ01000241">
    <property type="protein sequence ID" value="MPL87590.1"/>
    <property type="molecule type" value="Genomic_DNA"/>
</dbReference>
<evidence type="ECO:0000256" key="1">
    <source>
        <dbReference type="SAM" id="Phobius"/>
    </source>
</evidence>
<proteinExistence type="predicted"/>